<evidence type="ECO:0000313" key="1">
    <source>
        <dbReference type="EMBL" id="KAL2864487.1"/>
    </source>
</evidence>
<dbReference type="RefSeq" id="XP_070883466.1">
    <property type="nucleotide sequence ID" value="XM_071029846.1"/>
</dbReference>
<evidence type="ECO:0008006" key="3">
    <source>
        <dbReference type="Google" id="ProtNLM"/>
    </source>
</evidence>
<dbReference type="EMBL" id="JBFXLQ010000040">
    <property type="protein sequence ID" value="KAL2864487.1"/>
    <property type="molecule type" value="Genomic_DNA"/>
</dbReference>
<name>A0ABR4LIX5_9EURO</name>
<evidence type="ECO:0000313" key="2">
    <source>
        <dbReference type="Proteomes" id="UP001610432"/>
    </source>
</evidence>
<reference evidence="1 2" key="1">
    <citation type="submission" date="2024-07" db="EMBL/GenBank/DDBJ databases">
        <title>Section-level genome sequencing and comparative genomics of Aspergillus sections Usti and Cavernicolus.</title>
        <authorList>
            <consortium name="Lawrence Berkeley National Laboratory"/>
            <person name="Nybo J.L."/>
            <person name="Vesth T.C."/>
            <person name="Theobald S."/>
            <person name="Frisvad J.C."/>
            <person name="Larsen T.O."/>
            <person name="Kjaerboelling I."/>
            <person name="Rothschild-Mancinelli K."/>
            <person name="Lyhne E.K."/>
            <person name="Kogle M.E."/>
            <person name="Barry K."/>
            <person name="Clum A."/>
            <person name="Na H."/>
            <person name="Ledsgaard L."/>
            <person name="Lin J."/>
            <person name="Lipzen A."/>
            <person name="Kuo A."/>
            <person name="Riley R."/>
            <person name="Mondo S."/>
            <person name="Labutti K."/>
            <person name="Haridas S."/>
            <person name="Pangalinan J."/>
            <person name="Salamov A.A."/>
            <person name="Simmons B.A."/>
            <person name="Magnuson J.K."/>
            <person name="Chen J."/>
            <person name="Drula E."/>
            <person name="Henrissat B."/>
            <person name="Wiebenga A."/>
            <person name="Lubbers R.J."/>
            <person name="Gomes A.C."/>
            <person name="Macurrencykelacurrency M.R."/>
            <person name="Stajich J."/>
            <person name="Grigoriev I.V."/>
            <person name="Mortensen U.H."/>
            <person name="De Vries R.P."/>
            <person name="Baker S.E."/>
            <person name="Andersen M.R."/>
        </authorList>
    </citation>
    <scope>NUCLEOTIDE SEQUENCE [LARGE SCALE GENOMIC DNA]</scope>
    <source>
        <strain evidence="1 2">CBS 449.75</strain>
    </source>
</reference>
<proteinExistence type="predicted"/>
<accession>A0ABR4LIX5</accession>
<keyword evidence="2" id="KW-1185">Reference proteome</keyword>
<dbReference type="Proteomes" id="UP001610432">
    <property type="component" value="Unassembled WGS sequence"/>
</dbReference>
<sequence length="64" mass="7351">MKESSSEPMSLDAVVSKQWQAIIERKPFSYLKVTATELAKFARTTPSWRQLLIRTLQLVKIDSP</sequence>
<comment type="caution">
    <text evidence="1">The sequence shown here is derived from an EMBL/GenBank/DDBJ whole genome shotgun (WGS) entry which is preliminary data.</text>
</comment>
<dbReference type="GeneID" id="98144918"/>
<organism evidence="1 2">
    <name type="scientific">Aspergillus lucknowensis</name>
    <dbReference type="NCBI Taxonomy" id="176173"/>
    <lineage>
        <taxon>Eukaryota</taxon>
        <taxon>Fungi</taxon>
        <taxon>Dikarya</taxon>
        <taxon>Ascomycota</taxon>
        <taxon>Pezizomycotina</taxon>
        <taxon>Eurotiomycetes</taxon>
        <taxon>Eurotiomycetidae</taxon>
        <taxon>Eurotiales</taxon>
        <taxon>Aspergillaceae</taxon>
        <taxon>Aspergillus</taxon>
        <taxon>Aspergillus subgen. Nidulantes</taxon>
    </lineage>
</organism>
<gene>
    <name evidence="1" type="ORF">BJX67DRAFT_361284</name>
</gene>
<protein>
    <recommendedName>
        <fullName evidence="3">F-box domain-containing protein</fullName>
    </recommendedName>
</protein>